<feature type="domain" description="Calpain catalytic" evidence="6">
    <location>
        <begin position="199"/>
        <end position="493"/>
    </location>
</feature>
<dbReference type="GeneID" id="70189123"/>
<evidence type="ECO:0000313" key="7">
    <source>
        <dbReference type="EMBL" id="KAH7018122.1"/>
    </source>
</evidence>
<protein>
    <recommendedName>
        <fullName evidence="6">Calpain catalytic domain-containing protein</fullName>
    </recommendedName>
</protein>
<feature type="compositionally biased region" description="Low complexity" evidence="5">
    <location>
        <begin position="791"/>
        <end position="808"/>
    </location>
</feature>
<sequence length="916" mass="99961">MATYGDAPALAALGGSNKSRNKKAPQEVLSDFWDKFHTKKPGKVTSIFPRSLYKDILPPLHPRGARSARNAAESYEAAAKECRDRVKRIVRECHRTNAKFTDPDFDIERDQFSNCLNGLVRDYGAADAGDAGAAAPPVNAWEVKNSLQTLAQSQMLGANGTLTADANALSRFVGADDGFAFGSGGVSSGEMYNPGSVHRVDWIFESPRFTVGGYSSSDIKQGANGDCWWLAAVATIAHRKDLMEKVCVARDEECGVYGFVFQRDGEWVSTVIDDNLYLTEEDFDYYGDVYDSTGKRSRRHRKEKQTGSEALYFARCDDQNETWLPLLEKAYAKVHGDYESISGGWPGEAVEDMTGGVTTTLASNRVLLKDRLWKELQSSGDGDFVFALAAMGTGWDRQKSGLALGHAYSILQAREEVDEDGNKVRLVQIRNPWGERSWSGLGEWNGPWSDGSREWTPYWLKKMDHKFGDDGVFWMSYKDMLDTFMFLHRTRLFDDRWTVVQQWTSANVSWITGYLQSKFEIEVIKSGLVVIVLTQLDERYFTGLEGEYTYSLHFILQAAPTGDSSDSSPQEHICRVRPIHDWENRSVSCEVELDAGKYYVLPKVTAKRKEGSKPVEQVVKEYADRNPQKLRQIGMQYDLAHARGGVPDEDELLVSKKELAKKKKDAKKKKLKEKNRKVLRQAAKAMEKVAVAIQEATKEEDGAKAKKDDGATSKDEKESSDKKSGDATATATSASSAAAPATAPGAAPGSAPPSQTPVEAAKGDVAASTSGAPPKDAPPPADKAAEESKAAESSSSSEATTTDTPTTETEAKSDVAADGDAAEGTAAPTTEDPVPPAVEDAPPVEESEEEESDDDDETPDAADDEDTPAAPWNAVVVMGLRVYARDAQVSVKLIQAETVTEATALTVEGQPAGATM</sequence>
<reference evidence="7" key="1">
    <citation type="journal article" date="2021" name="Nat. Commun.">
        <title>Genetic determinants of endophytism in the Arabidopsis root mycobiome.</title>
        <authorList>
            <person name="Mesny F."/>
            <person name="Miyauchi S."/>
            <person name="Thiergart T."/>
            <person name="Pickel B."/>
            <person name="Atanasova L."/>
            <person name="Karlsson M."/>
            <person name="Huettel B."/>
            <person name="Barry K.W."/>
            <person name="Haridas S."/>
            <person name="Chen C."/>
            <person name="Bauer D."/>
            <person name="Andreopoulos W."/>
            <person name="Pangilinan J."/>
            <person name="LaButti K."/>
            <person name="Riley R."/>
            <person name="Lipzen A."/>
            <person name="Clum A."/>
            <person name="Drula E."/>
            <person name="Henrissat B."/>
            <person name="Kohler A."/>
            <person name="Grigoriev I.V."/>
            <person name="Martin F.M."/>
            <person name="Hacquard S."/>
        </authorList>
    </citation>
    <scope>NUCLEOTIDE SEQUENCE</scope>
    <source>
        <strain evidence="7">MPI-CAGE-CH-0230</strain>
    </source>
</reference>
<dbReference type="InterPro" id="IPR038765">
    <property type="entry name" value="Papain-like_cys_pep_sf"/>
</dbReference>
<dbReference type="OrthoDB" id="424753at2759"/>
<dbReference type="EMBL" id="JAGTJQ010000011">
    <property type="protein sequence ID" value="KAH7018122.1"/>
    <property type="molecule type" value="Genomic_DNA"/>
</dbReference>
<feature type="compositionally biased region" description="Basic and acidic residues" evidence="5">
    <location>
        <begin position="696"/>
        <end position="725"/>
    </location>
</feature>
<dbReference type="SUPFAM" id="SSF54001">
    <property type="entry name" value="Cysteine proteinases"/>
    <property type="match status" value="1"/>
</dbReference>
<keyword evidence="8" id="KW-1185">Reference proteome</keyword>
<evidence type="ECO:0000256" key="2">
    <source>
        <dbReference type="PIRSR" id="PIRSR622684-1"/>
    </source>
</evidence>
<evidence type="ECO:0000313" key="8">
    <source>
        <dbReference type="Proteomes" id="UP000756346"/>
    </source>
</evidence>
<dbReference type="Proteomes" id="UP000756346">
    <property type="component" value="Unassembled WGS sequence"/>
</dbReference>
<gene>
    <name evidence="7" type="ORF">B0I36DRAFT_368166</name>
</gene>
<feature type="coiled-coil region" evidence="4">
    <location>
        <begin position="65"/>
        <end position="92"/>
    </location>
</feature>
<dbReference type="GO" id="GO:0004198">
    <property type="term" value="F:calcium-dependent cysteine-type endopeptidase activity"/>
    <property type="evidence" value="ECO:0007669"/>
    <property type="project" value="InterPro"/>
</dbReference>
<dbReference type="PANTHER" id="PTHR10183:SF425">
    <property type="entry name" value="CALPAIN-5"/>
    <property type="match status" value="1"/>
</dbReference>
<evidence type="ECO:0000256" key="3">
    <source>
        <dbReference type="PROSITE-ProRule" id="PRU00239"/>
    </source>
</evidence>
<feature type="active site" evidence="2 3">
    <location>
        <position position="431"/>
    </location>
</feature>
<dbReference type="CDD" id="cd00044">
    <property type="entry name" value="CysPc"/>
    <property type="match status" value="1"/>
</dbReference>
<feature type="active site" evidence="2 3">
    <location>
        <position position="227"/>
    </location>
</feature>
<feature type="compositionally biased region" description="Low complexity" evidence="5">
    <location>
        <begin position="727"/>
        <end position="749"/>
    </location>
</feature>
<dbReference type="InterPro" id="IPR022684">
    <property type="entry name" value="Calpain_cysteine_protease"/>
</dbReference>
<dbReference type="GO" id="GO:0006508">
    <property type="term" value="P:proteolysis"/>
    <property type="evidence" value="ECO:0007669"/>
    <property type="project" value="UniProtKB-KW"/>
</dbReference>
<dbReference type="PROSITE" id="PS50203">
    <property type="entry name" value="CALPAIN_CAT"/>
    <property type="match status" value="1"/>
</dbReference>
<feature type="compositionally biased region" description="Acidic residues" evidence="5">
    <location>
        <begin position="842"/>
        <end position="867"/>
    </location>
</feature>
<feature type="region of interest" description="Disordered" evidence="5">
    <location>
        <begin position="694"/>
        <end position="872"/>
    </location>
</feature>
<proteinExistence type="inferred from homology"/>
<name>A0A9P9BMT2_9PEZI</name>
<feature type="compositionally biased region" description="Low complexity" evidence="5">
    <location>
        <begin position="816"/>
        <end position="841"/>
    </location>
</feature>
<keyword evidence="3" id="KW-0788">Thiol protease</keyword>
<evidence type="ECO:0000256" key="4">
    <source>
        <dbReference type="SAM" id="Coils"/>
    </source>
</evidence>
<accession>A0A9P9BMT2</accession>
<keyword evidence="3" id="KW-0645">Protease</keyword>
<dbReference type="Gene3D" id="3.90.70.10">
    <property type="entry name" value="Cysteine proteinases"/>
    <property type="match status" value="1"/>
</dbReference>
<evidence type="ECO:0000256" key="5">
    <source>
        <dbReference type="SAM" id="MobiDB-lite"/>
    </source>
</evidence>
<dbReference type="SMART" id="SM00230">
    <property type="entry name" value="CysPc"/>
    <property type="match status" value="1"/>
</dbReference>
<dbReference type="AlphaFoldDB" id="A0A9P9BMT2"/>
<dbReference type="InterPro" id="IPR001300">
    <property type="entry name" value="Peptidase_C2_calpain_cat"/>
</dbReference>
<dbReference type="PROSITE" id="PS00139">
    <property type="entry name" value="THIOL_PROTEASE_CYS"/>
    <property type="match status" value="1"/>
</dbReference>
<dbReference type="InterPro" id="IPR000169">
    <property type="entry name" value="Pept_cys_AS"/>
</dbReference>
<evidence type="ECO:0000259" key="6">
    <source>
        <dbReference type="PROSITE" id="PS50203"/>
    </source>
</evidence>
<comment type="caution">
    <text evidence="7">The sequence shown here is derived from an EMBL/GenBank/DDBJ whole genome shotgun (WGS) entry which is preliminary data.</text>
</comment>
<organism evidence="7 8">
    <name type="scientific">Microdochium trichocladiopsis</name>
    <dbReference type="NCBI Taxonomy" id="1682393"/>
    <lineage>
        <taxon>Eukaryota</taxon>
        <taxon>Fungi</taxon>
        <taxon>Dikarya</taxon>
        <taxon>Ascomycota</taxon>
        <taxon>Pezizomycotina</taxon>
        <taxon>Sordariomycetes</taxon>
        <taxon>Xylariomycetidae</taxon>
        <taxon>Xylariales</taxon>
        <taxon>Microdochiaceae</taxon>
        <taxon>Microdochium</taxon>
    </lineage>
</organism>
<feature type="active site" evidence="2 3">
    <location>
        <position position="406"/>
    </location>
</feature>
<dbReference type="Pfam" id="PF00648">
    <property type="entry name" value="Peptidase_C2"/>
    <property type="match status" value="1"/>
</dbReference>
<evidence type="ECO:0000256" key="1">
    <source>
        <dbReference type="ARBA" id="ARBA00007623"/>
    </source>
</evidence>
<comment type="similarity">
    <text evidence="1">Belongs to the peptidase C2 family.</text>
</comment>
<dbReference type="RefSeq" id="XP_046006389.1">
    <property type="nucleotide sequence ID" value="XM_046159577.1"/>
</dbReference>
<keyword evidence="3" id="KW-0378">Hydrolase</keyword>
<dbReference type="PANTHER" id="PTHR10183">
    <property type="entry name" value="CALPAIN"/>
    <property type="match status" value="1"/>
</dbReference>
<keyword evidence="4" id="KW-0175">Coiled coil</keyword>